<dbReference type="Proteomes" id="UP000232227">
    <property type="component" value="Chromosome"/>
</dbReference>
<dbReference type="Pfam" id="PF01554">
    <property type="entry name" value="MatE"/>
    <property type="match status" value="2"/>
</dbReference>
<protein>
    <submittedName>
        <fullName evidence="1">Uncharacterized protein</fullName>
    </submittedName>
</protein>
<gene>
    <name evidence="1" type="ORF">CP520_01340</name>
</gene>
<dbReference type="GO" id="GO:0042910">
    <property type="term" value="F:xenobiotic transmembrane transporter activity"/>
    <property type="evidence" value="ECO:0007669"/>
    <property type="project" value="InterPro"/>
</dbReference>
<keyword evidence="2" id="KW-1185">Reference proteome</keyword>
<evidence type="ECO:0000313" key="2">
    <source>
        <dbReference type="Proteomes" id="UP000232227"/>
    </source>
</evidence>
<dbReference type="KEGG" id="mlac:CP520_01340"/>
<proteinExistence type="predicted"/>
<dbReference type="OrthoDB" id="387431at2"/>
<dbReference type="PANTHER" id="PTHR42925">
    <property type="entry name" value="MULTIDRUG AND TOXIN EFFLUX PROTEIN MATE FAMILY"/>
    <property type="match status" value="1"/>
</dbReference>
<dbReference type="InterPro" id="IPR002528">
    <property type="entry name" value="MATE_fam"/>
</dbReference>
<organism evidence="1 2">
    <name type="scientific">Mesoplasma lactucae ATCC 49193</name>
    <dbReference type="NCBI Taxonomy" id="81460"/>
    <lineage>
        <taxon>Bacteria</taxon>
        <taxon>Bacillati</taxon>
        <taxon>Mycoplasmatota</taxon>
        <taxon>Mollicutes</taxon>
        <taxon>Entomoplasmatales</taxon>
        <taxon>Entomoplasmataceae</taxon>
        <taxon>Mesoplasma</taxon>
    </lineage>
</organism>
<dbReference type="RefSeq" id="WP_096862689.1">
    <property type="nucleotide sequence ID" value="NZ_CP023668.1"/>
</dbReference>
<dbReference type="GO" id="GO:0015297">
    <property type="term" value="F:antiporter activity"/>
    <property type="evidence" value="ECO:0007669"/>
    <property type="project" value="InterPro"/>
</dbReference>
<dbReference type="EMBL" id="CP023668">
    <property type="protein sequence ID" value="ATG97401.1"/>
    <property type="molecule type" value="Genomic_DNA"/>
</dbReference>
<sequence length="489" mass="55359">MSTEKTKLKEDPEQEFKPSLKHKLHMIFYPEDHKEIMKITLVLFFQLFFAVLISQINIMLYSWYDNKSYFPAVNKVTILFNAVQFIPSLIASGALVVGGNLYGQGRKNELPVVLMTGLLVNGLICLIIVAILEGVSPYLLKFVGAKDEPIIGAMYPTNSELDWVTKYFRIQISQLFIMSFTQVFISGLQVVRKQKHIMIGAVMSNVVDVFITASILYWWKANPIFTSIAIPAANLFQLVYMWLIVKKDIGFKKLPSDKWINGKFAKEEIKIGVPMTAEMATFFTFHFVSQGAIAHIHGSDEQINELIDLNRVMSSINQYCGTYLQAIGTAASIMVASSIGKGDTNQAYKDGINTWRLALYGQFIICLIVLALLYPLLLAFNIDKFLITKYAFWLWLILIVIDLGDTVNMTLLRSLWTAGDLWVPLIVSLVTMSIAYGGLPWVVAVTYKGDPGVSLILIYLMNCIDSVTRAGIYIYMWRSKKWMKYAKKI</sequence>
<reference evidence="1 2" key="1">
    <citation type="submission" date="2017-09" db="EMBL/GenBank/DDBJ databases">
        <title>SPAdes assembly of the Mesoplasma lactucae genome.</title>
        <authorList>
            <person name="Knight T.F."/>
            <person name="Rubinstein R."/>
            <person name="Citino T."/>
        </authorList>
    </citation>
    <scope>NUCLEOTIDE SEQUENCE [LARGE SCALE GENOMIC DNA]</scope>
    <source>
        <strain evidence="1 2">831-C4</strain>
    </source>
</reference>
<dbReference type="PANTHER" id="PTHR42925:SF1">
    <property type="entry name" value="VIRULENCE FACTOR MVIN"/>
    <property type="match status" value="1"/>
</dbReference>
<evidence type="ECO:0000313" key="1">
    <source>
        <dbReference type="EMBL" id="ATG97401.1"/>
    </source>
</evidence>
<dbReference type="InterPro" id="IPR047135">
    <property type="entry name" value="YsiQ"/>
</dbReference>
<dbReference type="AlphaFoldDB" id="A0A291IRT6"/>
<name>A0A291IRT6_9MOLU</name>
<dbReference type="GO" id="GO:0016020">
    <property type="term" value="C:membrane"/>
    <property type="evidence" value="ECO:0007669"/>
    <property type="project" value="InterPro"/>
</dbReference>
<accession>A0A291IRT6</accession>